<organism evidence="1 2">
    <name type="scientific">Tenacibaculum dicentrarchi</name>
    <dbReference type="NCBI Taxonomy" id="669041"/>
    <lineage>
        <taxon>Bacteria</taxon>
        <taxon>Pseudomonadati</taxon>
        <taxon>Bacteroidota</taxon>
        <taxon>Flavobacteriia</taxon>
        <taxon>Flavobacteriales</taxon>
        <taxon>Flavobacteriaceae</taxon>
        <taxon>Tenacibaculum</taxon>
    </lineage>
</organism>
<dbReference type="EMBL" id="OZ038524">
    <property type="protein sequence ID" value="CAL2080250.1"/>
    <property type="molecule type" value="Genomic_DNA"/>
</dbReference>
<evidence type="ECO:0000313" key="1">
    <source>
        <dbReference type="EMBL" id="CAL2080250.1"/>
    </source>
</evidence>
<sequence>MKNQYPKIANIQLQISENCSDLEKKILHFHWEMEELKFTNIPKKTKETYDITQGYLTKLNANHSKLSVYILCENCISYEKQIAKSHSKFKEILKLKQGHFKCNHCTEQERILAEEQRKKENDKLIESLKIAIENENWNNLSKFEKTLLVHCLEKSFNQIKSHYGKILGQGNFYQLIRALENIEAQNLIILIRNSWNNYVTNFKYLDSLKDHQEEINFIKELSDDNTTFDDATNTLKFKLTINEFQHHPDSPLYAGAIKFKERIIIEPDVDYIFGLWQRSNDNLYLTIIPVSEFEKRPTQKPITKLPKKIKQGAHEFLNTIGSTFNLE</sequence>
<dbReference type="Proteomes" id="UP001497514">
    <property type="component" value="Chromosome"/>
</dbReference>
<gene>
    <name evidence="1" type="ORF">TD3509T_0971</name>
</gene>
<dbReference type="RefSeq" id="WP_101901962.1">
    <property type="nucleotide sequence ID" value="NZ_OZ038524.1"/>
</dbReference>
<name>A0ABP1EIB8_9FLAO</name>
<evidence type="ECO:0000313" key="2">
    <source>
        <dbReference type="Proteomes" id="UP001497514"/>
    </source>
</evidence>
<protein>
    <submittedName>
        <fullName evidence="1">Uncharacterized protein</fullName>
    </submittedName>
</protein>
<proteinExistence type="predicted"/>
<reference evidence="1 2" key="1">
    <citation type="submission" date="2024-05" db="EMBL/GenBank/DDBJ databases">
        <authorList>
            <person name="Duchaud E."/>
        </authorList>
    </citation>
    <scope>NUCLEOTIDE SEQUENCE [LARGE SCALE GENOMIC DNA]</scope>
    <source>
        <strain evidence="1">Ena-SAMPLE-TAB-13-05-2024-13:56:06:370-140309</strain>
    </source>
</reference>
<keyword evidence="2" id="KW-1185">Reference proteome</keyword>
<accession>A0ABP1EIB8</accession>